<gene>
    <name evidence="1" type="ORF">TEOVI_000260000</name>
</gene>
<dbReference type="Proteomes" id="UP000195570">
    <property type="component" value="Unassembled WGS sequence"/>
</dbReference>
<reference evidence="1" key="1">
    <citation type="submission" date="2016-09" db="EMBL/GenBank/DDBJ databases">
        <authorList>
            <person name="Hebert L."/>
            <person name="Moumen B."/>
        </authorList>
    </citation>
    <scope>NUCLEOTIDE SEQUENCE [LARGE SCALE GENOMIC DNA]</scope>
    <source>
        <strain evidence="1">OVI</strain>
    </source>
</reference>
<dbReference type="RefSeq" id="XP_067081754.1">
    <property type="nucleotide sequence ID" value="XM_067225653.1"/>
</dbReference>
<protein>
    <submittedName>
        <fullName evidence="1">Uncharacterized protein</fullName>
    </submittedName>
</protein>
<dbReference type="EMBL" id="CZPT02001548">
    <property type="protein sequence ID" value="SCU71020.1"/>
    <property type="molecule type" value="Genomic_DNA"/>
</dbReference>
<evidence type="ECO:0000313" key="1">
    <source>
        <dbReference type="EMBL" id="SCU71020.1"/>
    </source>
</evidence>
<accession>A0A1G4IF70</accession>
<proteinExistence type="predicted"/>
<keyword evidence="2" id="KW-1185">Reference proteome</keyword>
<dbReference type="VEuPathDB" id="TriTrypDB:TEOVI_000260000"/>
<evidence type="ECO:0000313" key="2">
    <source>
        <dbReference type="Proteomes" id="UP000195570"/>
    </source>
</evidence>
<dbReference type="GeneID" id="92376540"/>
<comment type="caution">
    <text evidence="1">The sequence shown here is derived from an EMBL/GenBank/DDBJ whole genome shotgun (WGS) entry which is preliminary data.</text>
</comment>
<sequence length="498" mass="53946">MAVGAGVRQRAAAAARHWRRVSVKTLRSRLSTPHVCDIKLPLISNEAPAGSGPALNIRLGTNNEEIMRWCQLEYFGFLKPADAATDSHTSNTSDVCIHSGPPGQLGYPYALTAEVDNFTDAVRRDEESAEWQNISGAESAHPSRWLTQLLLDGFISRRVAAHVGLSADHLMDTVRMARQLKVPLAPSEVSPHYFSNDLLSTWGVFGELKSGDTDFVGDYVHRVLQLAHASSVISACHSVWLKGTAICNGNGGAVIILGPRASGKTTLALHCLATSTPKIRLIGLEHFHIAPESVIQGASISSGGARALLMSIPSSASVGIGALIGSLKPNPSLVEAAHTFTCSAATINSLMRNSEETIWFMGRRHVVNINEAFGPHRWCPTWFGTVKGIVLLNWDVHELSRPTSSAGTQIIHWTEKEDCFKALNAFATNAGAALFKGHYLIRSMYNELNAHRQLEEMLFSGGEVDGKVGVPPIFEVRGAVHFDAVVKLICDRLLNETN</sequence>
<dbReference type="AlphaFoldDB" id="A0A1G4IF70"/>
<name>A0A1G4IF70_TRYEQ</name>
<organism evidence="1 2">
    <name type="scientific">Trypanosoma equiperdum</name>
    <dbReference type="NCBI Taxonomy" id="5694"/>
    <lineage>
        <taxon>Eukaryota</taxon>
        <taxon>Discoba</taxon>
        <taxon>Euglenozoa</taxon>
        <taxon>Kinetoplastea</taxon>
        <taxon>Metakinetoplastina</taxon>
        <taxon>Trypanosomatida</taxon>
        <taxon>Trypanosomatidae</taxon>
        <taxon>Trypanosoma</taxon>
    </lineage>
</organism>